<evidence type="ECO:0008006" key="4">
    <source>
        <dbReference type="Google" id="ProtNLM"/>
    </source>
</evidence>
<gene>
    <name evidence="2" type="ORF">NY151_07830</name>
</gene>
<accession>A0AAE9XGH6</accession>
<sequence length="176" mass="20202">MIKILFVLILTLISACSSRKEVQLNRNRLDSVSLSLSRENAFDRLAEAMRKSQRRASVTEIEFYRSDSTIFDVSIDNAAVDLARIRGQTIKSIRQTTVEELEENKGKESESSTNKEAREKAVVRKETKSEQKRTETKGVSLKGYIYTALFAIAMYLFHRPVSSLTKRLLKRKRKIP</sequence>
<organism evidence="2 3">
    <name type="scientific">Porphyromonas gingivalis</name>
    <name type="common">Bacteroides gingivalis</name>
    <dbReference type="NCBI Taxonomy" id="837"/>
    <lineage>
        <taxon>Bacteria</taxon>
        <taxon>Pseudomonadati</taxon>
        <taxon>Bacteroidota</taxon>
        <taxon>Bacteroidia</taxon>
        <taxon>Bacteroidales</taxon>
        <taxon>Porphyromonadaceae</taxon>
        <taxon>Porphyromonas</taxon>
    </lineage>
</organism>
<evidence type="ECO:0000313" key="2">
    <source>
        <dbReference type="EMBL" id="WCG02561.1"/>
    </source>
</evidence>
<dbReference type="EMBL" id="CP116614">
    <property type="protein sequence ID" value="WCG02561.1"/>
    <property type="molecule type" value="Genomic_DNA"/>
</dbReference>
<dbReference type="AlphaFoldDB" id="A0AAE9XGH6"/>
<protein>
    <recommendedName>
        <fullName evidence="4">Lipoprotein</fullName>
    </recommendedName>
</protein>
<name>A0AAE9XGH6_PORGN</name>
<evidence type="ECO:0000313" key="3">
    <source>
        <dbReference type="Proteomes" id="UP001179501"/>
    </source>
</evidence>
<dbReference type="RefSeq" id="WP_021676765.1">
    <property type="nucleotide sequence ID" value="NZ_CP116614.1"/>
</dbReference>
<evidence type="ECO:0000256" key="1">
    <source>
        <dbReference type="SAM" id="MobiDB-lite"/>
    </source>
</evidence>
<reference evidence="2" key="1">
    <citation type="submission" date="2023-01" db="EMBL/GenBank/DDBJ databases">
        <title>Phages are important unrecognized players in the ecology of the oral pathogen Porphyromonas gingivalis.</title>
        <authorList>
            <person name="Matrishin C.B."/>
            <person name="Kauffman K.M."/>
        </authorList>
    </citation>
    <scope>NUCLEOTIDE SEQUENCE</scope>
    <source>
        <strain evidence="2">ATCC 49417</strain>
    </source>
</reference>
<proteinExistence type="predicted"/>
<dbReference type="Proteomes" id="UP001179501">
    <property type="component" value="Chromosome"/>
</dbReference>
<feature type="compositionally biased region" description="Basic and acidic residues" evidence="1">
    <location>
        <begin position="103"/>
        <end position="134"/>
    </location>
</feature>
<dbReference type="PROSITE" id="PS51257">
    <property type="entry name" value="PROKAR_LIPOPROTEIN"/>
    <property type="match status" value="1"/>
</dbReference>
<feature type="region of interest" description="Disordered" evidence="1">
    <location>
        <begin position="101"/>
        <end position="134"/>
    </location>
</feature>